<protein>
    <submittedName>
        <fullName evidence="1">Uncharacterized protein</fullName>
    </submittedName>
</protein>
<dbReference type="RefSeq" id="YP_002154741.1">
    <property type="nucleotide sequence ID" value="NC_011183.1"/>
</dbReference>
<dbReference type="GeneID" id="6804902"/>
<organism evidence="1 2">
    <name type="scientific">Feldmannia species virus</name>
    <dbReference type="NCBI Taxonomy" id="39420"/>
    <lineage>
        <taxon>Viruses</taxon>
        <taxon>Varidnaviria</taxon>
        <taxon>Bamfordvirae</taxon>
        <taxon>Nucleocytoviricota</taxon>
        <taxon>Megaviricetes</taxon>
        <taxon>Algavirales</taxon>
        <taxon>Phycodnaviridae</taxon>
        <taxon>Phaeovirus</taxon>
        <taxon>Phaeovirus feldmanniae</taxon>
    </lineage>
</organism>
<sequence>MDGFGDILARDVTSSGQRTYVNDNELCTTAQTQALGEDGALLTFAQEASENVLGEGHLVLRTLGVDGNLGPALDLTPGQTRLCATAAVDSTGLYFDSDDSAIYFGASKTFRIIFSDRLLFQYLDGSTGEYVTKLSFTK</sequence>
<accession>B5LWK8</accession>
<evidence type="ECO:0000313" key="1">
    <source>
        <dbReference type="EMBL" id="ACH46871.1"/>
    </source>
</evidence>
<dbReference type="Proteomes" id="UP000204092">
    <property type="component" value="Segment"/>
</dbReference>
<reference evidence="1 2" key="1">
    <citation type="journal article" date="2009" name="Virology">
        <title>Genomic analysis of the smallest giant virus--Feldmannia sp. virus 158.</title>
        <authorList>
            <person name="Schroeder D.C."/>
            <person name="Park Y."/>
            <person name="Yoon H.M."/>
            <person name="Lee Y.S."/>
            <person name="Kang S.W."/>
            <person name="Meints R.H."/>
            <person name="Ivey R.G."/>
            <person name="Choi T.J."/>
        </authorList>
    </citation>
    <scope>NUCLEOTIDE SEQUENCE [LARGE SCALE GENOMIC DNA]</scope>
    <source>
        <strain evidence="1">FsV-158</strain>
    </source>
</reference>
<keyword evidence="2" id="KW-1185">Reference proteome</keyword>
<dbReference type="KEGG" id="vg:6804902"/>
<proteinExistence type="predicted"/>
<name>B5LWK8_9PHYC</name>
<dbReference type="EMBL" id="EU916176">
    <property type="protein sequence ID" value="ACH46871.1"/>
    <property type="molecule type" value="Genomic_DNA"/>
</dbReference>
<evidence type="ECO:0000313" key="2">
    <source>
        <dbReference type="Proteomes" id="UP000204092"/>
    </source>
</evidence>